<reference evidence="1" key="1">
    <citation type="submission" date="2020-05" db="EMBL/GenBank/DDBJ databases">
        <title>Large-scale comparative analyses of tick genomes elucidate their genetic diversity and vector capacities.</title>
        <authorList>
            <person name="Jia N."/>
            <person name="Wang J."/>
            <person name="Shi W."/>
            <person name="Du L."/>
            <person name="Sun Y."/>
            <person name="Zhan W."/>
            <person name="Jiang J."/>
            <person name="Wang Q."/>
            <person name="Zhang B."/>
            <person name="Ji P."/>
            <person name="Sakyi L.B."/>
            <person name="Cui X."/>
            <person name="Yuan T."/>
            <person name="Jiang B."/>
            <person name="Yang W."/>
            <person name="Lam T.T.-Y."/>
            <person name="Chang Q."/>
            <person name="Ding S."/>
            <person name="Wang X."/>
            <person name="Zhu J."/>
            <person name="Ruan X."/>
            <person name="Zhao L."/>
            <person name="Wei J."/>
            <person name="Que T."/>
            <person name="Du C."/>
            <person name="Cheng J."/>
            <person name="Dai P."/>
            <person name="Han X."/>
            <person name="Huang E."/>
            <person name="Gao Y."/>
            <person name="Liu J."/>
            <person name="Shao H."/>
            <person name="Ye R."/>
            <person name="Li L."/>
            <person name="Wei W."/>
            <person name="Wang X."/>
            <person name="Wang C."/>
            <person name="Yang T."/>
            <person name="Huo Q."/>
            <person name="Li W."/>
            <person name="Guo W."/>
            <person name="Chen H."/>
            <person name="Zhou L."/>
            <person name="Ni X."/>
            <person name="Tian J."/>
            <person name="Zhou Y."/>
            <person name="Sheng Y."/>
            <person name="Liu T."/>
            <person name="Pan Y."/>
            <person name="Xia L."/>
            <person name="Li J."/>
            <person name="Zhao F."/>
            <person name="Cao W."/>
        </authorList>
    </citation>
    <scope>NUCLEOTIDE SEQUENCE</scope>
    <source>
        <strain evidence="1">Hyas-2018</strain>
    </source>
</reference>
<evidence type="ECO:0000313" key="2">
    <source>
        <dbReference type="Proteomes" id="UP000821845"/>
    </source>
</evidence>
<accession>A0ACB7SG95</accession>
<gene>
    <name evidence="1" type="ORF">HPB50_018664</name>
</gene>
<dbReference type="Proteomes" id="UP000821845">
    <property type="component" value="Chromosome 4"/>
</dbReference>
<keyword evidence="2" id="KW-1185">Reference proteome</keyword>
<protein>
    <submittedName>
        <fullName evidence="1">Uncharacterized protein</fullName>
    </submittedName>
</protein>
<name>A0ACB7SG95_HYAAI</name>
<evidence type="ECO:0000313" key="1">
    <source>
        <dbReference type="EMBL" id="KAH6933883.1"/>
    </source>
</evidence>
<dbReference type="EMBL" id="CM023484">
    <property type="protein sequence ID" value="KAH6933883.1"/>
    <property type="molecule type" value="Genomic_DNA"/>
</dbReference>
<proteinExistence type="predicted"/>
<organism evidence="1 2">
    <name type="scientific">Hyalomma asiaticum</name>
    <name type="common">Tick</name>
    <dbReference type="NCBI Taxonomy" id="266040"/>
    <lineage>
        <taxon>Eukaryota</taxon>
        <taxon>Metazoa</taxon>
        <taxon>Ecdysozoa</taxon>
        <taxon>Arthropoda</taxon>
        <taxon>Chelicerata</taxon>
        <taxon>Arachnida</taxon>
        <taxon>Acari</taxon>
        <taxon>Parasitiformes</taxon>
        <taxon>Ixodida</taxon>
        <taxon>Ixodoidea</taxon>
        <taxon>Ixodidae</taxon>
        <taxon>Hyalomminae</taxon>
        <taxon>Hyalomma</taxon>
    </lineage>
</organism>
<comment type="caution">
    <text evidence="1">The sequence shown here is derived from an EMBL/GenBank/DDBJ whole genome shotgun (WGS) entry which is preliminary data.</text>
</comment>
<sequence>MPIEHRAAEANLVTTRSTEIFARTAGARGPEKAETFNGAHTAHENDDDDPDKTTTTTSTTIPPTTPPFLPPSSSSSFSSHEHGKNKGGPSGGAARADRVSPASRGQGEQARRDLNGPRLAAGWASGGESKKVNSASAALDRPSFASARAAKGTSKWLRKKPPPRAKREREGEVKKKITGVEKKKG</sequence>